<evidence type="ECO:0000256" key="1">
    <source>
        <dbReference type="SAM" id="MobiDB-lite"/>
    </source>
</evidence>
<organism evidence="2 3">
    <name type="scientific">Ricinus communis</name>
    <name type="common">Castor bean</name>
    <dbReference type="NCBI Taxonomy" id="3988"/>
    <lineage>
        <taxon>Eukaryota</taxon>
        <taxon>Viridiplantae</taxon>
        <taxon>Streptophyta</taxon>
        <taxon>Embryophyta</taxon>
        <taxon>Tracheophyta</taxon>
        <taxon>Spermatophyta</taxon>
        <taxon>Magnoliopsida</taxon>
        <taxon>eudicotyledons</taxon>
        <taxon>Gunneridae</taxon>
        <taxon>Pentapetalae</taxon>
        <taxon>rosids</taxon>
        <taxon>fabids</taxon>
        <taxon>Malpighiales</taxon>
        <taxon>Euphorbiaceae</taxon>
        <taxon>Acalyphoideae</taxon>
        <taxon>Acalypheae</taxon>
        <taxon>Ricinus</taxon>
    </lineage>
</organism>
<accession>B9T994</accession>
<feature type="compositionally biased region" description="Polar residues" evidence="1">
    <location>
        <begin position="23"/>
        <end position="34"/>
    </location>
</feature>
<feature type="region of interest" description="Disordered" evidence="1">
    <location>
        <begin position="18"/>
        <end position="51"/>
    </location>
</feature>
<sequence length="51" mass="5726">LHIGRDSHDSRYSGFRLAKWPVDSNNKPHPNLTSAPDLLLNKKTSRAGLED</sequence>
<dbReference type="Proteomes" id="UP000008311">
    <property type="component" value="Unassembled WGS sequence"/>
</dbReference>
<proteinExistence type="predicted"/>
<dbReference type="AlphaFoldDB" id="B9T994"/>
<name>B9T994_RICCO</name>
<evidence type="ECO:0000313" key="2">
    <source>
        <dbReference type="EMBL" id="EEF27572.1"/>
    </source>
</evidence>
<reference evidence="3" key="1">
    <citation type="journal article" date="2010" name="Nat. Biotechnol.">
        <title>Draft genome sequence of the oilseed species Ricinus communis.</title>
        <authorList>
            <person name="Chan A.P."/>
            <person name="Crabtree J."/>
            <person name="Zhao Q."/>
            <person name="Lorenzi H."/>
            <person name="Orvis J."/>
            <person name="Puiu D."/>
            <person name="Melake-Berhan A."/>
            <person name="Jones K.M."/>
            <person name="Redman J."/>
            <person name="Chen G."/>
            <person name="Cahoon E.B."/>
            <person name="Gedil M."/>
            <person name="Stanke M."/>
            <person name="Haas B.J."/>
            <person name="Wortman J.R."/>
            <person name="Fraser-Liggett C.M."/>
            <person name="Ravel J."/>
            <person name="Rabinowicz P.D."/>
        </authorList>
    </citation>
    <scope>NUCLEOTIDE SEQUENCE [LARGE SCALE GENOMIC DNA]</scope>
    <source>
        <strain evidence="3">cv. Hale</strain>
    </source>
</reference>
<dbReference type="InParanoid" id="B9T994"/>
<protein>
    <submittedName>
        <fullName evidence="2">Uncharacterized protein</fullName>
    </submittedName>
</protein>
<keyword evidence="3" id="KW-1185">Reference proteome</keyword>
<dbReference type="EMBL" id="EQ975322">
    <property type="protein sequence ID" value="EEF27572.1"/>
    <property type="molecule type" value="Genomic_DNA"/>
</dbReference>
<gene>
    <name evidence="2" type="ORF">RCOM_2139810</name>
</gene>
<evidence type="ECO:0000313" key="3">
    <source>
        <dbReference type="Proteomes" id="UP000008311"/>
    </source>
</evidence>
<feature type="non-terminal residue" evidence="2">
    <location>
        <position position="1"/>
    </location>
</feature>